<sequence>MWKTSLLPKVLTLGILGILIQGPGHHADDLIRTTESGQIQGTQISIKRIDKDVNVFPGIPFPKSPVGALRFSPPQPPDSWSNVRDATTFPPITGDEHAPGDWGYLDQVAALRWVQKNIAHFGGDPGLVTIFGESAGGTSVSSQVFANLSDCDTHSSAPWFSANLKRSWPLPRIFLLSLGI</sequence>
<keyword evidence="5" id="KW-1185">Reference proteome</keyword>
<evidence type="ECO:0000313" key="6">
    <source>
        <dbReference type="RefSeq" id="XP_020845083.1"/>
    </source>
</evidence>
<protein>
    <recommendedName>
        <fullName evidence="3">Carboxylic ester hydrolase</fullName>
        <ecNumber evidence="3">3.1.1.-</ecNumber>
    </recommendedName>
</protein>
<dbReference type="Gene3D" id="3.40.50.1820">
    <property type="entry name" value="alpha/beta hydrolase"/>
    <property type="match status" value="2"/>
</dbReference>
<evidence type="ECO:0000313" key="5">
    <source>
        <dbReference type="Proteomes" id="UP000515140"/>
    </source>
</evidence>
<dbReference type="GeneID" id="110210447"/>
<name>A0A6P5KHI2_PHACI</name>
<dbReference type="GO" id="GO:0016787">
    <property type="term" value="F:hydrolase activity"/>
    <property type="evidence" value="ECO:0007669"/>
    <property type="project" value="UniProtKB-KW"/>
</dbReference>
<keyword evidence="3" id="KW-0732">Signal</keyword>
<dbReference type="Proteomes" id="UP000515140">
    <property type="component" value="Unplaced"/>
</dbReference>
<keyword evidence="2 3" id="KW-0378">Hydrolase</keyword>
<dbReference type="EC" id="3.1.1.-" evidence="3"/>
<comment type="similarity">
    <text evidence="1 3">Belongs to the type-B carboxylesterase/lipase family.</text>
</comment>
<evidence type="ECO:0000256" key="1">
    <source>
        <dbReference type="ARBA" id="ARBA00005964"/>
    </source>
</evidence>
<evidence type="ECO:0000256" key="2">
    <source>
        <dbReference type="ARBA" id="ARBA00022801"/>
    </source>
</evidence>
<dbReference type="PROSITE" id="PS00122">
    <property type="entry name" value="CARBOXYLESTERASE_B_1"/>
    <property type="match status" value="1"/>
</dbReference>
<evidence type="ECO:0000256" key="3">
    <source>
        <dbReference type="RuleBase" id="RU361235"/>
    </source>
</evidence>
<gene>
    <name evidence="6" type="primary">LOC110210447</name>
</gene>
<feature type="domain" description="Carboxylesterase type B" evidence="4">
    <location>
        <begin position="93"/>
        <end position="150"/>
    </location>
</feature>
<feature type="chain" id="PRO_5028505185" description="Carboxylic ester hydrolase" evidence="3">
    <location>
        <begin position="28"/>
        <end position="180"/>
    </location>
</feature>
<dbReference type="SUPFAM" id="SSF53474">
    <property type="entry name" value="alpha/beta-Hydrolases"/>
    <property type="match status" value="1"/>
</dbReference>
<dbReference type="KEGG" id="pcw:110210447"/>
<dbReference type="InterPro" id="IPR002018">
    <property type="entry name" value="CarbesteraseB"/>
</dbReference>
<dbReference type="AlphaFoldDB" id="A0A6P5KHI2"/>
<dbReference type="InParanoid" id="A0A6P5KHI2"/>
<dbReference type="InterPro" id="IPR029058">
    <property type="entry name" value="AB_hydrolase_fold"/>
</dbReference>
<evidence type="ECO:0000259" key="4">
    <source>
        <dbReference type="Pfam" id="PF00135"/>
    </source>
</evidence>
<reference evidence="6" key="1">
    <citation type="submission" date="2025-08" db="UniProtKB">
        <authorList>
            <consortium name="RefSeq"/>
        </authorList>
    </citation>
    <scope>IDENTIFICATION</scope>
    <source>
        <tissue evidence="6">Spleen</tissue>
    </source>
</reference>
<dbReference type="Pfam" id="PF00135">
    <property type="entry name" value="COesterase"/>
    <property type="match status" value="2"/>
</dbReference>
<proteinExistence type="inferred from homology"/>
<organism evidence="5 6">
    <name type="scientific">Phascolarctos cinereus</name>
    <name type="common">Koala</name>
    <dbReference type="NCBI Taxonomy" id="38626"/>
    <lineage>
        <taxon>Eukaryota</taxon>
        <taxon>Metazoa</taxon>
        <taxon>Chordata</taxon>
        <taxon>Craniata</taxon>
        <taxon>Vertebrata</taxon>
        <taxon>Euteleostomi</taxon>
        <taxon>Mammalia</taxon>
        <taxon>Metatheria</taxon>
        <taxon>Diprotodontia</taxon>
        <taxon>Phascolarctidae</taxon>
        <taxon>Phascolarctos</taxon>
    </lineage>
</organism>
<dbReference type="FunCoup" id="A0A6P5KHI2">
    <property type="interactions" value="10"/>
</dbReference>
<dbReference type="InterPro" id="IPR050309">
    <property type="entry name" value="Type-B_Carboxylest/Lipase"/>
</dbReference>
<accession>A0A6P5KHI2</accession>
<feature type="signal peptide" evidence="3">
    <location>
        <begin position="1"/>
        <end position="27"/>
    </location>
</feature>
<dbReference type="RefSeq" id="XP_020845083.1">
    <property type="nucleotide sequence ID" value="XM_020989424.1"/>
</dbReference>
<feature type="domain" description="Carboxylesterase type B" evidence="4">
    <location>
        <begin position="30"/>
        <end position="91"/>
    </location>
</feature>
<dbReference type="InterPro" id="IPR019826">
    <property type="entry name" value="Carboxylesterase_B_AS"/>
</dbReference>
<dbReference type="PANTHER" id="PTHR11559">
    <property type="entry name" value="CARBOXYLESTERASE"/>
    <property type="match status" value="1"/>
</dbReference>